<dbReference type="EMBL" id="PNYA01000014">
    <property type="protein sequence ID" value="PMS18569.1"/>
    <property type="molecule type" value="Genomic_DNA"/>
</dbReference>
<name>A0A2N7VN32_9BURK</name>
<dbReference type="SUPFAM" id="SSF53681">
    <property type="entry name" value="Aspartate/glutamate racemase"/>
    <property type="match status" value="2"/>
</dbReference>
<evidence type="ECO:0000256" key="2">
    <source>
        <dbReference type="ARBA" id="ARBA00023235"/>
    </source>
</evidence>
<dbReference type="RefSeq" id="WP_102646531.1">
    <property type="nucleotide sequence ID" value="NZ_PNYA01000014.1"/>
</dbReference>
<dbReference type="Proteomes" id="UP000235616">
    <property type="component" value="Unassembled WGS sequence"/>
</dbReference>
<evidence type="ECO:0000313" key="4">
    <source>
        <dbReference type="Proteomes" id="UP000235616"/>
    </source>
</evidence>
<accession>A0A2N7VN32</accession>
<evidence type="ECO:0000313" key="3">
    <source>
        <dbReference type="EMBL" id="PMS18569.1"/>
    </source>
</evidence>
<proteinExistence type="inferred from homology"/>
<keyword evidence="2" id="KW-0413">Isomerase</keyword>
<protein>
    <submittedName>
        <fullName evidence="3">Aspartate racemase</fullName>
    </submittedName>
</protein>
<dbReference type="GO" id="GO:0047661">
    <property type="term" value="F:amino-acid racemase activity"/>
    <property type="evidence" value="ECO:0007669"/>
    <property type="project" value="InterPro"/>
</dbReference>
<reference evidence="3 4" key="1">
    <citation type="submission" date="2018-01" db="EMBL/GenBank/DDBJ databases">
        <title>Whole genome analyses suggest that Burkholderia sensu lato contains two further novel genera in the rhizoxinica-symbiotica group Mycetohabitans gen. nov., and Trinickia gen. nov.: implications for the evolution of diazotrophy and nodulation in the Burkholderiaceae.</title>
        <authorList>
            <person name="Estrada-de los Santos P."/>
            <person name="Palmer M."/>
            <person name="Chavez-Ramirez B."/>
            <person name="Beukes C."/>
            <person name="Steenkamp E.T."/>
            <person name="Hirsch A.M."/>
            <person name="Manyaka P."/>
            <person name="Maluk M."/>
            <person name="Lafos M."/>
            <person name="Crook M."/>
            <person name="Gross E."/>
            <person name="Simon M.F."/>
            <person name="Bueno dos Reis Junior F."/>
            <person name="Poole P.S."/>
            <person name="Venter S.N."/>
            <person name="James E.K."/>
        </authorList>
    </citation>
    <scope>NUCLEOTIDE SEQUENCE [LARGE SCALE GENOMIC DNA]</scope>
    <source>
        <strain evidence="3 4">GIMN1.004</strain>
    </source>
</reference>
<dbReference type="InterPro" id="IPR015942">
    <property type="entry name" value="Asp/Glu/hydantoin_racemase"/>
</dbReference>
<comment type="caution">
    <text evidence="3">The sequence shown here is derived from an EMBL/GenBank/DDBJ whole genome shotgun (WGS) entry which is preliminary data.</text>
</comment>
<gene>
    <name evidence="3" type="ORF">C0Z18_16745</name>
</gene>
<organism evidence="3 4">
    <name type="scientific">Trinickia dabaoshanensis</name>
    <dbReference type="NCBI Taxonomy" id="564714"/>
    <lineage>
        <taxon>Bacteria</taxon>
        <taxon>Pseudomonadati</taxon>
        <taxon>Pseudomonadota</taxon>
        <taxon>Betaproteobacteria</taxon>
        <taxon>Burkholderiales</taxon>
        <taxon>Burkholderiaceae</taxon>
        <taxon>Trinickia</taxon>
    </lineage>
</organism>
<sequence length="236" mass="25122">MALIGILGGMGPLATVDFMEQVIALTSSAGASCDQQHLELLVAHLTHIPDRSEALLGNGESPLPGLLRGIDMLNRNEVELIVIPCNSAHHWYDAMRTHSKAPIIHIAEASVAALPPGVSRVAVLATGGTYHCGLYQRMLLARGLEPVEPDSATQQHIDACIREVKAGRLDASALHLALALDWLLAQGAQAVVLGCTELPLAAREMTVPSIPIVDSTLELARATVSYGLERGWNCPR</sequence>
<dbReference type="AlphaFoldDB" id="A0A2N7VN32"/>
<dbReference type="PANTHER" id="PTHR21198">
    <property type="entry name" value="GLUTAMATE RACEMASE"/>
    <property type="match status" value="1"/>
</dbReference>
<dbReference type="Pfam" id="PF01177">
    <property type="entry name" value="Asp_Glu_race"/>
    <property type="match status" value="1"/>
</dbReference>
<dbReference type="NCBIfam" id="TIGR00035">
    <property type="entry name" value="asp_race"/>
    <property type="match status" value="1"/>
</dbReference>
<dbReference type="InterPro" id="IPR004380">
    <property type="entry name" value="Asp_race"/>
</dbReference>
<dbReference type="OrthoDB" id="9803739at2"/>
<dbReference type="Gene3D" id="3.40.50.1860">
    <property type="match status" value="2"/>
</dbReference>
<dbReference type="InterPro" id="IPR001920">
    <property type="entry name" value="Asp/Glu_race"/>
</dbReference>
<dbReference type="PANTHER" id="PTHR21198:SF7">
    <property type="entry name" value="ASPARTATE-GLUTAMATE RACEMASE FAMILY"/>
    <property type="match status" value="1"/>
</dbReference>
<evidence type="ECO:0000256" key="1">
    <source>
        <dbReference type="ARBA" id="ARBA00007847"/>
    </source>
</evidence>
<comment type="similarity">
    <text evidence="1">Belongs to the aspartate/glutamate racemases family.</text>
</comment>
<keyword evidence="4" id="KW-1185">Reference proteome</keyword>